<keyword evidence="3" id="KW-1185">Reference proteome</keyword>
<feature type="compositionally biased region" description="Basic and acidic residues" evidence="1">
    <location>
        <begin position="215"/>
        <end position="227"/>
    </location>
</feature>
<dbReference type="PANTHER" id="PTHR13161">
    <property type="entry name" value="SPLICING FACTOR SUPPRESSOR OF WHITE APRICOT"/>
    <property type="match status" value="1"/>
</dbReference>
<dbReference type="PANTHER" id="PTHR13161:SF4">
    <property type="entry name" value="CLK4-ASSOCIATING SERINE_ARGININE RICH PROTEIN"/>
    <property type="match status" value="1"/>
</dbReference>
<comment type="caution">
    <text evidence="2">The sequence shown here is derived from an EMBL/GenBank/DDBJ whole genome shotgun (WGS) entry which is preliminary data.</text>
</comment>
<feature type="compositionally biased region" description="Basic and acidic residues" evidence="1">
    <location>
        <begin position="241"/>
        <end position="266"/>
    </location>
</feature>
<dbReference type="EMBL" id="JAQQAF010000006">
    <property type="protein sequence ID" value="KAJ8479434.1"/>
    <property type="molecule type" value="Genomic_DNA"/>
</dbReference>
<sequence>MILTGSRIEVPHMNLIPGAEYQDPGPGHFHLHIQDGMNTVLMLIMVIEASQSLQKLNILEFGGTNDLDQKFGGLPPPSSPLQADLSNRCGYGVQGLVELLIMAMISLGHCLRVGVSISSGLGVLVVEDLELNVLYACKASGGRILEALHVDPASAMSLEQEKNAKMLRPPIRLRHLLSNPHVKHKINSCGTCSPSSSSAIAKLSKTPLGTSSKTQQDKGKETPQERLKRIMSKQLNKQIRKDTAAEMAKKQEQERQRQEKHAEARRIIRYSHRSHSRSYSPSPPRRRASGTEAFLTTVS</sequence>
<gene>
    <name evidence="2" type="ORF">OPV22_023161</name>
</gene>
<dbReference type="AlphaFoldDB" id="A0AAV8QHA4"/>
<protein>
    <submittedName>
        <fullName evidence="2">Uncharacterized protein</fullName>
    </submittedName>
</protein>
<evidence type="ECO:0000313" key="2">
    <source>
        <dbReference type="EMBL" id="KAJ8479434.1"/>
    </source>
</evidence>
<evidence type="ECO:0000313" key="3">
    <source>
        <dbReference type="Proteomes" id="UP001222027"/>
    </source>
</evidence>
<organism evidence="2 3">
    <name type="scientific">Ensete ventricosum</name>
    <name type="common">Abyssinian banana</name>
    <name type="synonym">Musa ensete</name>
    <dbReference type="NCBI Taxonomy" id="4639"/>
    <lineage>
        <taxon>Eukaryota</taxon>
        <taxon>Viridiplantae</taxon>
        <taxon>Streptophyta</taxon>
        <taxon>Embryophyta</taxon>
        <taxon>Tracheophyta</taxon>
        <taxon>Spermatophyta</taxon>
        <taxon>Magnoliopsida</taxon>
        <taxon>Liliopsida</taxon>
        <taxon>Zingiberales</taxon>
        <taxon>Musaceae</taxon>
        <taxon>Ensete</taxon>
    </lineage>
</organism>
<dbReference type="Proteomes" id="UP001222027">
    <property type="component" value="Unassembled WGS sequence"/>
</dbReference>
<evidence type="ECO:0000256" key="1">
    <source>
        <dbReference type="SAM" id="MobiDB-lite"/>
    </source>
</evidence>
<feature type="region of interest" description="Disordered" evidence="1">
    <location>
        <begin position="241"/>
        <end position="299"/>
    </location>
</feature>
<dbReference type="InterPro" id="IPR040397">
    <property type="entry name" value="SWAP"/>
</dbReference>
<feature type="region of interest" description="Disordered" evidence="1">
    <location>
        <begin position="200"/>
        <end position="227"/>
    </location>
</feature>
<name>A0AAV8QHA4_ENSVE</name>
<feature type="compositionally biased region" description="Basic residues" evidence="1">
    <location>
        <begin position="267"/>
        <end position="276"/>
    </location>
</feature>
<proteinExistence type="predicted"/>
<accession>A0AAV8QHA4</accession>
<reference evidence="2 3" key="1">
    <citation type="submission" date="2022-12" db="EMBL/GenBank/DDBJ databases">
        <title>Chromosome-scale assembly of the Ensete ventricosum genome.</title>
        <authorList>
            <person name="Dussert Y."/>
            <person name="Stocks J."/>
            <person name="Wendawek A."/>
            <person name="Woldeyes F."/>
            <person name="Nichols R.A."/>
            <person name="Borrell J.S."/>
        </authorList>
    </citation>
    <scope>NUCLEOTIDE SEQUENCE [LARGE SCALE GENOMIC DNA]</scope>
    <source>
        <strain evidence="3">cv. Maze</strain>
        <tissue evidence="2">Seeds</tissue>
    </source>
</reference>